<feature type="region of interest" description="Disordered" evidence="9">
    <location>
        <begin position="245"/>
        <end position="270"/>
    </location>
</feature>
<evidence type="ECO:0000256" key="1">
    <source>
        <dbReference type="ARBA" id="ARBA00004370"/>
    </source>
</evidence>
<evidence type="ECO:0000256" key="3">
    <source>
        <dbReference type="ARBA" id="ARBA00022618"/>
    </source>
</evidence>
<dbReference type="AlphaFoldDB" id="A0A1G7C606"/>
<evidence type="ECO:0000256" key="6">
    <source>
        <dbReference type="ARBA" id="ARBA00023136"/>
    </source>
</evidence>
<dbReference type="Pfam" id="PF08478">
    <property type="entry name" value="POTRA_1"/>
    <property type="match status" value="1"/>
</dbReference>
<evidence type="ECO:0000256" key="7">
    <source>
        <dbReference type="ARBA" id="ARBA00023306"/>
    </source>
</evidence>
<comment type="function">
    <text evidence="8">Cell division protein that may be involved in stabilizing or promoting the assembly of the division complex.</text>
</comment>
<feature type="domain" description="POTRA" evidence="10">
    <location>
        <begin position="48"/>
        <end position="116"/>
    </location>
</feature>
<dbReference type="InterPro" id="IPR034746">
    <property type="entry name" value="POTRA"/>
</dbReference>
<dbReference type="InterPro" id="IPR050487">
    <property type="entry name" value="FtsQ_DivIB"/>
</dbReference>
<reference evidence="11 12" key="1">
    <citation type="submission" date="2016-10" db="EMBL/GenBank/DDBJ databases">
        <authorList>
            <person name="de Groot N.N."/>
        </authorList>
    </citation>
    <scope>NUCLEOTIDE SEQUENCE [LARGE SCALE GENOMIC DNA]</scope>
    <source>
        <strain evidence="11 12">CGMCC 1.6762</strain>
    </source>
</reference>
<dbReference type="InterPro" id="IPR005548">
    <property type="entry name" value="Cell_div_FtsQ/DivIB_C"/>
</dbReference>
<keyword evidence="2 8" id="KW-1003">Cell membrane</keyword>
<dbReference type="PANTHER" id="PTHR37820:SF1">
    <property type="entry name" value="CELL DIVISION PROTEIN FTSQ"/>
    <property type="match status" value="1"/>
</dbReference>
<dbReference type="Gene3D" id="3.40.50.10960">
    <property type="match status" value="1"/>
</dbReference>
<keyword evidence="7 8" id="KW-0131">Cell cycle</keyword>
<evidence type="ECO:0000256" key="4">
    <source>
        <dbReference type="ARBA" id="ARBA00022692"/>
    </source>
</evidence>
<proteinExistence type="inferred from homology"/>
<dbReference type="PROSITE" id="PS51779">
    <property type="entry name" value="POTRA"/>
    <property type="match status" value="1"/>
</dbReference>
<dbReference type="OrthoDB" id="1819027at2"/>
<keyword evidence="6 8" id="KW-0472">Membrane</keyword>
<keyword evidence="5 8" id="KW-1133">Transmembrane helix</keyword>
<protein>
    <recommendedName>
        <fullName evidence="8">Cell division protein DivIB</fullName>
    </recommendedName>
</protein>
<dbReference type="EMBL" id="FNAR01000007">
    <property type="protein sequence ID" value="SDE34737.1"/>
    <property type="molecule type" value="Genomic_DNA"/>
</dbReference>
<feature type="transmembrane region" description="Helical" evidence="8">
    <location>
        <begin position="25"/>
        <end position="43"/>
    </location>
</feature>
<dbReference type="InterPro" id="IPR013685">
    <property type="entry name" value="POTRA_FtsQ_type"/>
</dbReference>
<evidence type="ECO:0000256" key="5">
    <source>
        <dbReference type="ARBA" id="ARBA00022989"/>
    </source>
</evidence>
<comment type="subcellular location">
    <subcellularLocation>
        <location evidence="8">Cell membrane</location>
        <topology evidence="8">Single-pass type II membrane protein</topology>
    </subcellularLocation>
    <subcellularLocation>
        <location evidence="1">Membrane</location>
    </subcellularLocation>
    <text evidence="8">Localizes to the division septum.</text>
</comment>
<evidence type="ECO:0000313" key="11">
    <source>
        <dbReference type="EMBL" id="SDE34737.1"/>
    </source>
</evidence>
<evidence type="ECO:0000313" key="12">
    <source>
        <dbReference type="Proteomes" id="UP000198823"/>
    </source>
</evidence>
<dbReference type="GO" id="GO:0032153">
    <property type="term" value="C:cell division site"/>
    <property type="evidence" value="ECO:0007669"/>
    <property type="project" value="UniProtKB-UniRule"/>
</dbReference>
<dbReference type="RefSeq" id="WP_092096328.1">
    <property type="nucleotide sequence ID" value="NZ_FNAR01000007.1"/>
</dbReference>
<accession>A0A1G7C606</accession>
<dbReference type="Proteomes" id="UP000198823">
    <property type="component" value="Unassembled WGS sequence"/>
</dbReference>
<sequence length="270" mass="30124">MDKVIDIEDRIPSLREKRKRRANRNFLFLLVLFLLLLAVLLYFQSPLSKVKEIHVEGAALQSEEEYIRASGIRTGDPLWGFRAGKVKQSVTSLKGVEHAEVIRKDFRDVVIRVDEFETVAIIQQESGFQPVLADGSVFAQVSETPPSAPVLSDFGERGQLKKMVNELEKIPESIASLISEVKYTGEGSITAFMTDGYEVRGMISGFAEKMEYYPSIVTQLTEEGKGVIDLEAGVFFTSYETIYGNGETRNDGEGEEDAEGEPDEQEISIP</sequence>
<name>A0A1G7C606_9BACL</name>
<keyword evidence="3 8" id="KW-0132">Cell division</keyword>
<gene>
    <name evidence="8" type="primary">divIB</name>
    <name evidence="11" type="ORF">SAMN04488126_10753</name>
</gene>
<dbReference type="GO" id="GO:0043093">
    <property type="term" value="P:FtsZ-dependent cytokinesis"/>
    <property type="evidence" value="ECO:0007669"/>
    <property type="project" value="UniProtKB-UniRule"/>
</dbReference>
<evidence type="ECO:0000256" key="8">
    <source>
        <dbReference type="HAMAP-Rule" id="MF_00912"/>
    </source>
</evidence>
<dbReference type="GO" id="GO:0005886">
    <property type="term" value="C:plasma membrane"/>
    <property type="evidence" value="ECO:0007669"/>
    <property type="project" value="UniProtKB-SubCell"/>
</dbReference>
<evidence type="ECO:0000259" key="10">
    <source>
        <dbReference type="PROSITE" id="PS51779"/>
    </source>
</evidence>
<organism evidence="11 12">
    <name type="scientific">Bhargavaea beijingensis</name>
    <dbReference type="NCBI Taxonomy" id="426756"/>
    <lineage>
        <taxon>Bacteria</taxon>
        <taxon>Bacillati</taxon>
        <taxon>Bacillota</taxon>
        <taxon>Bacilli</taxon>
        <taxon>Bacillales</taxon>
        <taxon>Caryophanaceae</taxon>
        <taxon>Bhargavaea</taxon>
    </lineage>
</organism>
<feature type="compositionally biased region" description="Acidic residues" evidence="9">
    <location>
        <begin position="253"/>
        <end position="270"/>
    </location>
</feature>
<keyword evidence="4 8" id="KW-0812">Transmembrane</keyword>
<evidence type="ECO:0000256" key="9">
    <source>
        <dbReference type="SAM" id="MobiDB-lite"/>
    </source>
</evidence>
<dbReference type="Pfam" id="PF03799">
    <property type="entry name" value="FtsQ_DivIB_C"/>
    <property type="match status" value="1"/>
</dbReference>
<dbReference type="PANTHER" id="PTHR37820">
    <property type="entry name" value="CELL DIVISION PROTEIN DIVIB"/>
    <property type="match status" value="1"/>
</dbReference>
<dbReference type="STRING" id="426756.SAMN04488126_10753"/>
<comment type="similarity">
    <text evidence="8">Belongs to the FtsQ/DivIB family. DivIB subfamily.</text>
</comment>
<dbReference type="InterPro" id="IPR026580">
    <property type="entry name" value="DivIB"/>
</dbReference>
<dbReference type="HAMAP" id="MF_00912">
    <property type="entry name" value="DivIB"/>
    <property type="match status" value="1"/>
</dbReference>
<evidence type="ECO:0000256" key="2">
    <source>
        <dbReference type="ARBA" id="ARBA00022475"/>
    </source>
</evidence>